<keyword evidence="2" id="KW-1185">Reference proteome</keyword>
<evidence type="ECO:0000313" key="1">
    <source>
        <dbReference type="EMBL" id="KAI0491857.1"/>
    </source>
</evidence>
<sequence length="70" mass="8513">MSLIMSWLKLETLLSRSMSKYTNNDEQIFKCKDFLFDIFKQELMLKYLKRSANVYLKLRLIKFVQLVRSN</sequence>
<dbReference type="EMBL" id="JAGYWB010000018">
    <property type="protein sequence ID" value="KAI0491857.1"/>
    <property type="molecule type" value="Genomic_DNA"/>
</dbReference>
<accession>A0A8T3A5U4</accession>
<protein>
    <submittedName>
        <fullName evidence="1">Uncharacterized protein</fullName>
    </submittedName>
</protein>
<organism evidence="1 2">
    <name type="scientific">Dendrobium nobile</name>
    <name type="common">Orchid</name>
    <dbReference type="NCBI Taxonomy" id="94219"/>
    <lineage>
        <taxon>Eukaryota</taxon>
        <taxon>Viridiplantae</taxon>
        <taxon>Streptophyta</taxon>
        <taxon>Embryophyta</taxon>
        <taxon>Tracheophyta</taxon>
        <taxon>Spermatophyta</taxon>
        <taxon>Magnoliopsida</taxon>
        <taxon>Liliopsida</taxon>
        <taxon>Asparagales</taxon>
        <taxon>Orchidaceae</taxon>
        <taxon>Epidendroideae</taxon>
        <taxon>Malaxideae</taxon>
        <taxon>Dendrobiinae</taxon>
        <taxon>Dendrobium</taxon>
    </lineage>
</organism>
<name>A0A8T3A5U4_DENNO</name>
<dbReference type="Proteomes" id="UP000829196">
    <property type="component" value="Unassembled WGS sequence"/>
</dbReference>
<proteinExistence type="predicted"/>
<gene>
    <name evidence="1" type="ORF">KFK09_026118</name>
</gene>
<evidence type="ECO:0000313" key="2">
    <source>
        <dbReference type="Proteomes" id="UP000829196"/>
    </source>
</evidence>
<dbReference type="AlphaFoldDB" id="A0A8T3A5U4"/>
<comment type="caution">
    <text evidence="1">The sequence shown here is derived from an EMBL/GenBank/DDBJ whole genome shotgun (WGS) entry which is preliminary data.</text>
</comment>
<reference evidence="1" key="1">
    <citation type="journal article" date="2022" name="Front. Genet.">
        <title>Chromosome-Scale Assembly of the Dendrobium nobile Genome Provides Insights Into the Molecular Mechanism of the Biosynthesis of the Medicinal Active Ingredient of Dendrobium.</title>
        <authorList>
            <person name="Xu Q."/>
            <person name="Niu S.-C."/>
            <person name="Li K.-L."/>
            <person name="Zheng P.-J."/>
            <person name="Zhang X.-J."/>
            <person name="Jia Y."/>
            <person name="Liu Y."/>
            <person name="Niu Y.-X."/>
            <person name="Yu L.-H."/>
            <person name="Chen D.-F."/>
            <person name="Zhang G.-Q."/>
        </authorList>
    </citation>
    <scope>NUCLEOTIDE SEQUENCE</scope>
    <source>
        <tissue evidence="1">Leaf</tissue>
    </source>
</reference>